<organism evidence="5 6">
    <name type="scientific">Acidiferrimicrobium australe</name>
    <dbReference type="NCBI Taxonomy" id="2664430"/>
    <lineage>
        <taxon>Bacteria</taxon>
        <taxon>Bacillati</taxon>
        <taxon>Actinomycetota</taxon>
        <taxon>Acidimicrobiia</taxon>
        <taxon>Acidimicrobiales</taxon>
        <taxon>Acidimicrobiaceae</taxon>
        <taxon>Acidiferrimicrobium</taxon>
    </lineage>
</organism>
<evidence type="ECO:0000256" key="3">
    <source>
        <dbReference type="ARBA" id="ARBA00025649"/>
    </source>
</evidence>
<comment type="subunit">
    <text evidence="2">Heterodimer of an alpha and a beta subunit.</text>
</comment>
<dbReference type="Pfam" id="PF00766">
    <property type="entry name" value="ETF_alpha"/>
    <property type="match status" value="1"/>
</dbReference>
<comment type="caution">
    <text evidence="5">The sequence shown here is derived from an EMBL/GenBank/DDBJ whole genome shotgun (WGS) entry which is preliminary data.</text>
</comment>
<sequence length="313" mass="32374">MSGVLVVAEHLQGKLRDPSLEAVTAARELGGPVTVLVIGADPQALVPAVSVEGVDEVLCAAVTAEHFEPDAYLAAVDAAVGARDFDAVLAGFTVNSMGYLPALAAKRTLGFSSDVFSLRRDGDAVVATRAYYGSKVHADVGFPAAPVLLLRPTAWPVAGGTSTPTVATLDVPAGAARVTHVGFEEAPQGDVDITTADFLLSIGRGIGEKDNIETFQKLAEKMGATLSVSRPLVDAGWMPASRQVGQSGKTVKPKVYLAMGISGAVQHLAGMKTAGTIIAVNSDPEAAIFRVAHYGAVVDLFAVAEELERQWAG</sequence>
<dbReference type="InterPro" id="IPR001308">
    <property type="entry name" value="ETF_a/FixB"/>
</dbReference>
<evidence type="ECO:0000259" key="4">
    <source>
        <dbReference type="SMART" id="SM00893"/>
    </source>
</evidence>
<evidence type="ECO:0000313" key="6">
    <source>
        <dbReference type="Proteomes" id="UP000437736"/>
    </source>
</evidence>
<reference evidence="5 6" key="1">
    <citation type="submission" date="2019-11" db="EMBL/GenBank/DDBJ databases">
        <title>Acidiferrimicrobium australis gen. nov., sp. nov., an acidophilic and obligately heterotrophic, member of the Actinobacteria that catalyses dissimilatory oxido- reduction of iron isolated from metal-rich acidic water in Chile.</title>
        <authorList>
            <person name="Gonzalez D."/>
            <person name="Huber K."/>
            <person name="Hedrich S."/>
            <person name="Rojas-Villalobos C."/>
            <person name="Quatrini R."/>
            <person name="Dinamarca M.A."/>
            <person name="Schwarz A."/>
            <person name="Canales C."/>
            <person name="Nancucheo I."/>
        </authorList>
    </citation>
    <scope>NUCLEOTIDE SEQUENCE [LARGE SCALE GENOMIC DNA]</scope>
    <source>
        <strain evidence="5 6">USS-CCA1</strain>
    </source>
</reference>
<comment type="function">
    <text evidence="3">The electron transfer flavoprotein serves as a specific electron acceptor for other dehydrogenases. It transfers the electrons to the main respiratory chain via ETF-ubiquinone oxidoreductase (ETF dehydrogenase).</text>
</comment>
<accession>A0ABW9QSD7</accession>
<dbReference type="SUPFAM" id="SSF52402">
    <property type="entry name" value="Adenine nucleotide alpha hydrolases-like"/>
    <property type="match status" value="1"/>
</dbReference>
<dbReference type="Proteomes" id="UP000437736">
    <property type="component" value="Unassembled WGS sequence"/>
</dbReference>
<proteinExistence type="inferred from homology"/>
<feature type="domain" description="Electron transfer flavoprotein alpha/beta-subunit N-terminal" evidence="4">
    <location>
        <begin position="4"/>
        <end position="187"/>
    </location>
</feature>
<dbReference type="InterPro" id="IPR014731">
    <property type="entry name" value="ETF_asu_C"/>
</dbReference>
<dbReference type="Gene3D" id="3.40.50.1220">
    <property type="entry name" value="TPP-binding domain"/>
    <property type="match status" value="1"/>
</dbReference>
<dbReference type="SUPFAM" id="SSF52467">
    <property type="entry name" value="DHS-like NAD/FAD-binding domain"/>
    <property type="match status" value="1"/>
</dbReference>
<dbReference type="PIRSF" id="PIRSF000089">
    <property type="entry name" value="Electra_flavoP_a"/>
    <property type="match status" value="1"/>
</dbReference>
<dbReference type="EMBL" id="WJHE01000382">
    <property type="protein sequence ID" value="MST32762.1"/>
    <property type="molecule type" value="Genomic_DNA"/>
</dbReference>
<dbReference type="PANTHER" id="PTHR43153:SF1">
    <property type="entry name" value="ELECTRON TRANSFER FLAVOPROTEIN SUBUNIT ALPHA, MITOCHONDRIAL"/>
    <property type="match status" value="1"/>
</dbReference>
<dbReference type="InterPro" id="IPR033947">
    <property type="entry name" value="ETF_alpha_N"/>
</dbReference>
<keyword evidence="6" id="KW-1185">Reference proteome</keyword>
<dbReference type="InterPro" id="IPR014729">
    <property type="entry name" value="Rossmann-like_a/b/a_fold"/>
</dbReference>
<dbReference type="InterPro" id="IPR014730">
    <property type="entry name" value="ETF_a/b_N"/>
</dbReference>
<dbReference type="PANTHER" id="PTHR43153">
    <property type="entry name" value="ELECTRON TRANSFER FLAVOPROTEIN ALPHA"/>
    <property type="match status" value="1"/>
</dbReference>
<dbReference type="SMART" id="SM00893">
    <property type="entry name" value="ETF"/>
    <property type="match status" value="1"/>
</dbReference>
<dbReference type="Gene3D" id="3.40.50.620">
    <property type="entry name" value="HUPs"/>
    <property type="match status" value="1"/>
</dbReference>
<comment type="similarity">
    <text evidence="1">Belongs to the ETF alpha-subunit/FixB family.</text>
</comment>
<protein>
    <submittedName>
        <fullName evidence="5">Electron transfer flavoprotein subunit alpha/FixB family protein</fullName>
    </submittedName>
</protein>
<dbReference type="Pfam" id="PF01012">
    <property type="entry name" value="ETF"/>
    <property type="match status" value="1"/>
</dbReference>
<evidence type="ECO:0000256" key="1">
    <source>
        <dbReference type="ARBA" id="ARBA00005817"/>
    </source>
</evidence>
<evidence type="ECO:0000256" key="2">
    <source>
        <dbReference type="ARBA" id="ARBA00011355"/>
    </source>
</evidence>
<gene>
    <name evidence="5" type="ORF">GHK86_08510</name>
</gene>
<name>A0ABW9QSD7_9ACTN</name>
<dbReference type="InterPro" id="IPR029035">
    <property type="entry name" value="DHS-like_NAD/FAD-binding_dom"/>
</dbReference>
<evidence type="ECO:0000313" key="5">
    <source>
        <dbReference type="EMBL" id="MST32762.1"/>
    </source>
</evidence>
<dbReference type="CDD" id="cd01715">
    <property type="entry name" value="ETF_alpha"/>
    <property type="match status" value="1"/>
</dbReference>